<proteinExistence type="predicted"/>
<dbReference type="RefSeq" id="WP_184307634.1">
    <property type="nucleotide sequence ID" value="NZ_JACHXU010000021.1"/>
</dbReference>
<feature type="region of interest" description="Disordered" evidence="1">
    <location>
        <begin position="28"/>
        <end position="60"/>
    </location>
</feature>
<evidence type="ECO:0000256" key="1">
    <source>
        <dbReference type="SAM" id="MobiDB-lite"/>
    </source>
</evidence>
<organism evidence="3 4">
    <name type="scientific">Aporhodopirellula rubra</name>
    <dbReference type="NCBI Taxonomy" id="980271"/>
    <lineage>
        <taxon>Bacteria</taxon>
        <taxon>Pseudomonadati</taxon>
        <taxon>Planctomycetota</taxon>
        <taxon>Planctomycetia</taxon>
        <taxon>Pirellulales</taxon>
        <taxon>Pirellulaceae</taxon>
        <taxon>Aporhodopirellula</taxon>
    </lineage>
</organism>
<evidence type="ECO:0000313" key="4">
    <source>
        <dbReference type="Proteomes" id="UP000536179"/>
    </source>
</evidence>
<reference evidence="3 4" key="1">
    <citation type="submission" date="2020-08" db="EMBL/GenBank/DDBJ databases">
        <title>Genomic Encyclopedia of Type Strains, Phase III (KMG-III): the genomes of soil and plant-associated and newly described type strains.</title>
        <authorList>
            <person name="Whitman W."/>
        </authorList>
    </citation>
    <scope>NUCLEOTIDE SEQUENCE [LARGE SCALE GENOMIC DNA]</scope>
    <source>
        <strain evidence="3 4">CECT 8075</strain>
    </source>
</reference>
<accession>A0A7W5H733</accession>
<comment type="caution">
    <text evidence="3">The sequence shown here is derived from an EMBL/GenBank/DDBJ whole genome shotgun (WGS) entry which is preliminary data.</text>
</comment>
<name>A0A7W5H733_9BACT</name>
<keyword evidence="2" id="KW-0732">Signal</keyword>
<dbReference type="PROSITE" id="PS51257">
    <property type="entry name" value="PROKAR_LIPOPROTEIN"/>
    <property type="match status" value="1"/>
</dbReference>
<feature type="signal peptide" evidence="2">
    <location>
        <begin position="1"/>
        <end position="20"/>
    </location>
</feature>
<sequence>MKLNALGLLLLLSTAILVGCGESKPEMVADPNDYAPYQASPDELKAQQEAAKQQSGPPKY</sequence>
<dbReference type="Proteomes" id="UP000536179">
    <property type="component" value="Unassembled WGS sequence"/>
</dbReference>
<dbReference type="EMBL" id="JACHXU010000021">
    <property type="protein sequence ID" value="MBB3209212.1"/>
    <property type="molecule type" value="Genomic_DNA"/>
</dbReference>
<feature type="chain" id="PRO_5031413374" description="Secreted protein" evidence="2">
    <location>
        <begin position="21"/>
        <end position="60"/>
    </location>
</feature>
<keyword evidence="4" id="KW-1185">Reference proteome</keyword>
<evidence type="ECO:0000313" key="3">
    <source>
        <dbReference type="EMBL" id="MBB3209212.1"/>
    </source>
</evidence>
<evidence type="ECO:0000256" key="2">
    <source>
        <dbReference type="SAM" id="SignalP"/>
    </source>
</evidence>
<gene>
    <name evidence="3" type="ORF">FHS27_005050</name>
</gene>
<dbReference type="AlphaFoldDB" id="A0A7W5H733"/>
<protein>
    <recommendedName>
        <fullName evidence="5">Secreted protein</fullName>
    </recommendedName>
</protein>
<evidence type="ECO:0008006" key="5">
    <source>
        <dbReference type="Google" id="ProtNLM"/>
    </source>
</evidence>